<dbReference type="InterPro" id="IPR001584">
    <property type="entry name" value="Integrase_cat-core"/>
</dbReference>
<dbReference type="EMBL" id="AP022829">
    <property type="protein sequence ID" value="BCA89086.1"/>
    <property type="molecule type" value="Genomic_DNA"/>
</dbReference>
<feature type="region of interest" description="Disordered" evidence="1">
    <location>
        <begin position="220"/>
        <end position="296"/>
    </location>
</feature>
<evidence type="ECO:0000256" key="1">
    <source>
        <dbReference type="SAM" id="MobiDB-lite"/>
    </source>
</evidence>
<protein>
    <recommendedName>
        <fullName evidence="2">Integrase catalytic domain-containing protein</fullName>
    </recommendedName>
</protein>
<evidence type="ECO:0000313" key="3">
    <source>
        <dbReference type="EMBL" id="BCA89086.1"/>
    </source>
</evidence>
<name>A0A6F8SNG3_9ACTN</name>
<organism evidence="3 4">
    <name type="scientific">Adlercreutzia hattorii</name>
    <dbReference type="NCBI Taxonomy" id="2707299"/>
    <lineage>
        <taxon>Bacteria</taxon>
        <taxon>Bacillati</taxon>
        <taxon>Actinomycetota</taxon>
        <taxon>Coriobacteriia</taxon>
        <taxon>Eggerthellales</taxon>
        <taxon>Eggerthellaceae</taxon>
        <taxon>Adlercreutzia</taxon>
    </lineage>
</organism>
<keyword evidence="4" id="KW-1185">Reference proteome</keyword>
<gene>
    <name evidence="3" type="ORF">ADCFC_15830</name>
</gene>
<dbReference type="Proteomes" id="UP000501727">
    <property type="component" value="Chromosome"/>
</dbReference>
<evidence type="ECO:0000313" key="4">
    <source>
        <dbReference type="Proteomes" id="UP000501727"/>
    </source>
</evidence>
<dbReference type="PROSITE" id="PS50994">
    <property type="entry name" value="INTEGRASE"/>
    <property type="match status" value="1"/>
</dbReference>
<dbReference type="GO" id="GO:0015074">
    <property type="term" value="P:DNA integration"/>
    <property type="evidence" value="ECO:0007669"/>
    <property type="project" value="InterPro"/>
</dbReference>
<accession>A0A6F8SNG3</accession>
<evidence type="ECO:0000259" key="2">
    <source>
        <dbReference type="PROSITE" id="PS50994"/>
    </source>
</evidence>
<dbReference type="PANTHER" id="PTHR35004">
    <property type="entry name" value="TRANSPOSASE RV3428C-RELATED"/>
    <property type="match status" value="1"/>
</dbReference>
<reference evidence="4" key="1">
    <citation type="journal article" date="2020" name="Microbiol. Resour. Announc.">
        <title>Complete Genome Sequence of Adlercreutzia sp. Strain 8CFCBH1, a Potent Producer of Equol, Isolated from Healthy Japanese Feces.</title>
        <authorList>
            <person name="Ogata Y."/>
            <person name="Sakamoto M."/>
            <person name="Ohkuma M."/>
            <person name="Hattori M."/>
            <person name="Suda W."/>
        </authorList>
    </citation>
    <scope>NUCLEOTIDE SEQUENCE [LARGE SCALE GENOMIC DNA]</scope>
    <source>
        <strain evidence="4">8CFCBH1</strain>
    </source>
</reference>
<dbReference type="AlphaFoldDB" id="A0A6F8SNG3"/>
<feature type="domain" description="Integrase catalytic" evidence="2">
    <location>
        <begin position="34"/>
        <end position="201"/>
    </location>
</feature>
<reference evidence="4" key="2">
    <citation type="submission" date="2020-03" db="EMBL/GenBank/DDBJ databases">
        <title>Complete Genome Sequence of Adlercreutzia sp. strain 8CFCBH1 Producing Equol, Isolated from Healthy Japanese Feces.</title>
        <authorList>
            <person name="Ogata Y."/>
            <person name="Sakamoto M."/>
            <person name="Ohkuma M."/>
            <person name="Hattori M."/>
            <person name="Suda W."/>
        </authorList>
    </citation>
    <scope>NUCLEOTIDE SEQUENCE [LARGE SCALE GENOMIC DNA]</scope>
    <source>
        <strain evidence="4">8CFCBH1</strain>
    </source>
</reference>
<proteinExistence type="predicted"/>
<dbReference type="KEGG" id="ahat:ADCFC_17050"/>
<sequence>MEEENAKVSDSTVWHYACRPKKELGIGKERFLDLVWAPGEARADFGEANFYVMGVRRLSNFVLTFPFSNVGLAQVFPGENAECVWQALKDIFEFIGGVPACIVFDNAAGVGRRVGDKVRAAGLFAAHYRFAFSFCNPNAGHEKGSVENKVGFIRRNLFVPVPSFDTGRRFNKSLLDRCMALSEKDHWARGEEERALFIEDKVALIGLPLASLRRGVLRGPQDRQARPRAAGVEPHLLGGAGAGADGGRLRPARAGGVHRRRGGSRAPTGAFPPAPAIQRTSWPCSPGSPARGATAR</sequence>